<feature type="compositionally biased region" description="Acidic residues" evidence="2">
    <location>
        <begin position="529"/>
        <end position="548"/>
    </location>
</feature>
<dbReference type="PANTHER" id="PTHR37536:SF1">
    <property type="entry name" value="ASPERGILLOPEPSIN, PUTAITVE (AFU_ORTHOLOGUE AFUA_7G01200)"/>
    <property type="match status" value="1"/>
</dbReference>
<organism evidence="4 5">
    <name type="scientific">Aspergillus pseudonomiae</name>
    <dbReference type="NCBI Taxonomy" id="1506151"/>
    <lineage>
        <taxon>Eukaryota</taxon>
        <taxon>Fungi</taxon>
        <taxon>Dikarya</taxon>
        <taxon>Ascomycota</taxon>
        <taxon>Pezizomycotina</taxon>
        <taxon>Eurotiomycetes</taxon>
        <taxon>Eurotiomycetidae</taxon>
        <taxon>Eurotiales</taxon>
        <taxon>Aspergillaceae</taxon>
        <taxon>Aspergillus</taxon>
        <taxon>Aspergillus subgen. Circumdati</taxon>
    </lineage>
</organism>
<name>A0A5N7DLF1_9EURO</name>
<dbReference type="PRINTS" id="PR00977">
    <property type="entry name" value="SCYTLDPTASE"/>
</dbReference>
<dbReference type="Pfam" id="PF01828">
    <property type="entry name" value="Peptidase_A4"/>
    <property type="match status" value="1"/>
</dbReference>
<proteinExistence type="predicted"/>
<dbReference type="PANTHER" id="PTHR37536">
    <property type="entry name" value="PUTATIVE (AFU_ORTHOLOGUE AFUA_3G02970)-RELATED"/>
    <property type="match status" value="1"/>
</dbReference>
<dbReference type="GO" id="GO:0070007">
    <property type="term" value="F:glutamic-type endopeptidase activity"/>
    <property type="evidence" value="ECO:0007669"/>
    <property type="project" value="InterPro"/>
</dbReference>
<dbReference type="OrthoDB" id="2862635at2759"/>
<evidence type="ECO:0000256" key="2">
    <source>
        <dbReference type="SAM" id="MobiDB-lite"/>
    </source>
</evidence>
<feature type="active site" description="Proton acceptor" evidence="1">
    <location>
        <position position="226"/>
    </location>
</feature>
<dbReference type="SUPFAM" id="SSF49899">
    <property type="entry name" value="Concanavalin A-like lectins/glucanases"/>
    <property type="match status" value="1"/>
</dbReference>
<evidence type="ECO:0000313" key="5">
    <source>
        <dbReference type="Proteomes" id="UP000325579"/>
    </source>
</evidence>
<dbReference type="CDD" id="cd13426">
    <property type="entry name" value="Peptidase_G1"/>
    <property type="match status" value="1"/>
</dbReference>
<dbReference type="GeneID" id="43673684"/>
<dbReference type="InterPro" id="IPR038656">
    <property type="entry name" value="Peptidase_G1_sf"/>
</dbReference>
<dbReference type="AlphaFoldDB" id="A0A5N7DLF1"/>
<protein>
    <submittedName>
        <fullName evidence="4">Peptidase A4 family-domain-containing protein</fullName>
    </submittedName>
</protein>
<reference evidence="4 5" key="1">
    <citation type="submission" date="2019-04" db="EMBL/GenBank/DDBJ databases">
        <authorList>
            <consortium name="DOE Joint Genome Institute"/>
            <person name="Mondo S."/>
            <person name="Kjaerbolling I."/>
            <person name="Vesth T."/>
            <person name="Frisvad J.C."/>
            <person name="Nybo J.L."/>
            <person name="Theobald S."/>
            <person name="Kildgaard S."/>
            <person name="Isbrandt T."/>
            <person name="Kuo A."/>
            <person name="Sato A."/>
            <person name="Lyhne E.K."/>
            <person name="Kogle M.E."/>
            <person name="Wiebenga A."/>
            <person name="Kun R.S."/>
            <person name="Lubbers R.J."/>
            <person name="Makela M.R."/>
            <person name="Barry K."/>
            <person name="Chovatia M."/>
            <person name="Clum A."/>
            <person name="Daum C."/>
            <person name="Haridas S."/>
            <person name="He G."/>
            <person name="LaButti K."/>
            <person name="Lipzen A."/>
            <person name="Riley R."/>
            <person name="Salamov A."/>
            <person name="Simmons B.A."/>
            <person name="Magnuson J.K."/>
            <person name="Henrissat B."/>
            <person name="Mortensen U.H."/>
            <person name="Larsen T.O."/>
            <person name="Devries R.P."/>
            <person name="Grigoriev I.V."/>
            <person name="Machida M."/>
            <person name="Baker S.E."/>
            <person name="Andersen M.R."/>
            <person name="Cantor M.N."/>
            <person name="Hua S.X."/>
        </authorList>
    </citation>
    <scope>NUCLEOTIDE SEQUENCE [LARGE SCALE GENOMIC DNA]</scope>
    <source>
        <strain evidence="4 5">CBS 119388</strain>
    </source>
</reference>
<feature type="chain" id="PRO_5024795332" evidence="3">
    <location>
        <begin position="20"/>
        <end position="548"/>
    </location>
</feature>
<gene>
    <name evidence="4" type="ORF">BDV37DRAFT_291625</name>
</gene>
<dbReference type="InterPro" id="IPR000250">
    <property type="entry name" value="Peptidase_G1"/>
</dbReference>
<evidence type="ECO:0000313" key="4">
    <source>
        <dbReference type="EMBL" id="KAE8406939.1"/>
    </source>
</evidence>
<dbReference type="RefSeq" id="XP_031944258.1">
    <property type="nucleotide sequence ID" value="XM_032088993.1"/>
</dbReference>
<feature type="region of interest" description="Disordered" evidence="2">
    <location>
        <begin position="519"/>
        <end position="548"/>
    </location>
</feature>
<evidence type="ECO:0000256" key="3">
    <source>
        <dbReference type="SAM" id="SignalP"/>
    </source>
</evidence>
<dbReference type="EMBL" id="ML736751">
    <property type="protein sequence ID" value="KAE8406939.1"/>
    <property type="molecule type" value="Genomic_DNA"/>
</dbReference>
<dbReference type="Gene3D" id="2.60.120.700">
    <property type="entry name" value="Peptidase G1"/>
    <property type="match status" value="1"/>
</dbReference>
<keyword evidence="5" id="KW-1185">Reference proteome</keyword>
<dbReference type="Proteomes" id="UP000325579">
    <property type="component" value="Unassembled WGS sequence"/>
</dbReference>
<sequence length="548" mass="59447">MKFSSSLALTAFLTGTALAGPQGLRARRFQGPGWLGEIDIDSLPGAQDEAPSAQITAAPQAKSKAIAHSQAQSEDSYLINENWAGAVQEKAPAASATYSYVAATFTLPSVTPTAAPSSETQAASFWVGIDGATSGDAIWQAGVDIYVQNGQPSFAGWYEWYPANSVDIDLEFHFGDVVFASVESTSSSQGVAVIENLTTGKNVTVTASAPAATATLTGQNAEWILEDLAVDGDGLTFVDFGEATFTGCRLHQDTPPRQLPPDRQGQDQPGLQLAVHEIQQSKGATPGKATIAVSSNPKCARYFATLREAHWKYFGLSSLCRPTLDLTGLFIELETAKANTVYCTLQSRIAMVELGQQYMTSLEDGVSRGWSEEAVRAYISRKVMLDLGMLDEGTDIRTMEGETLKFIEEFDRSIACALRWQKLYNEIGVPEVFLIGGEPAVSDDREEVPHPDFHCDSDEECHSLLNRLPLTTLALKETCLKLSGVVDMIQRLRGLDQLAVQRIFLAEELERRVTNVLGDTAKPYKNPEGDFDCSNDDDDESMPDIEAC</sequence>
<dbReference type="InterPro" id="IPR013320">
    <property type="entry name" value="ConA-like_dom_sf"/>
</dbReference>
<keyword evidence="3" id="KW-0732">Signal</keyword>
<feature type="signal peptide" evidence="3">
    <location>
        <begin position="1"/>
        <end position="19"/>
    </location>
</feature>
<accession>A0A5N7DLF1</accession>
<evidence type="ECO:0000256" key="1">
    <source>
        <dbReference type="PIRSR" id="PIRSR600250-50"/>
    </source>
</evidence>
<dbReference type="GO" id="GO:0006508">
    <property type="term" value="P:proteolysis"/>
    <property type="evidence" value="ECO:0007669"/>
    <property type="project" value="InterPro"/>
</dbReference>